<keyword evidence="3" id="KW-1185">Reference proteome</keyword>
<protein>
    <submittedName>
        <fullName evidence="2">Uncharacterized protein</fullName>
    </submittedName>
</protein>
<evidence type="ECO:0000313" key="2">
    <source>
        <dbReference type="EMBL" id="KAF7835874.1"/>
    </source>
</evidence>
<feature type="compositionally biased region" description="Pro residues" evidence="1">
    <location>
        <begin position="1"/>
        <end position="18"/>
    </location>
</feature>
<accession>A0A835CA29</accession>
<dbReference type="AlphaFoldDB" id="A0A835CA29"/>
<organism evidence="2 3">
    <name type="scientific">Senna tora</name>
    <dbReference type="NCBI Taxonomy" id="362788"/>
    <lineage>
        <taxon>Eukaryota</taxon>
        <taxon>Viridiplantae</taxon>
        <taxon>Streptophyta</taxon>
        <taxon>Embryophyta</taxon>
        <taxon>Tracheophyta</taxon>
        <taxon>Spermatophyta</taxon>
        <taxon>Magnoliopsida</taxon>
        <taxon>eudicotyledons</taxon>
        <taxon>Gunneridae</taxon>
        <taxon>Pentapetalae</taxon>
        <taxon>rosids</taxon>
        <taxon>fabids</taxon>
        <taxon>Fabales</taxon>
        <taxon>Fabaceae</taxon>
        <taxon>Caesalpinioideae</taxon>
        <taxon>Cassia clade</taxon>
        <taxon>Senna</taxon>
    </lineage>
</organism>
<sequence length="111" mass="12038">MPPSLSPNPSQSEPPSPPFLDLSERASTADGSPSPLASRRPHLLLPVIVSVPSLKSSLLASRQQLHLHSLASTEVGMVSDDMVFGEMRRRNRKTAFGLELENGLVGTRIQR</sequence>
<comment type="caution">
    <text evidence="2">The sequence shown here is derived from an EMBL/GenBank/DDBJ whole genome shotgun (WGS) entry which is preliminary data.</text>
</comment>
<dbReference type="Proteomes" id="UP000634136">
    <property type="component" value="Unassembled WGS sequence"/>
</dbReference>
<evidence type="ECO:0000313" key="3">
    <source>
        <dbReference type="Proteomes" id="UP000634136"/>
    </source>
</evidence>
<feature type="region of interest" description="Disordered" evidence="1">
    <location>
        <begin position="1"/>
        <end position="39"/>
    </location>
</feature>
<dbReference type="EMBL" id="JAAIUW010000004">
    <property type="protein sequence ID" value="KAF7835874.1"/>
    <property type="molecule type" value="Genomic_DNA"/>
</dbReference>
<evidence type="ECO:0000256" key="1">
    <source>
        <dbReference type="SAM" id="MobiDB-lite"/>
    </source>
</evidence>
<proteinExistence type="predicted"/>
<gene>
    <name evidence="2" type="ORF">G2W53_010733</name>
</gene>
<name>A0A835CA29_9FABA</name>
<reference evidence="2" key="1">
    <citation type="submission" date="2020-09" db="EMBL/GenBank/DDBJ databases">
        <title>Genome-Enabled Discovery of Anthraquinone Biosynthesis in Senna tora.</title>
        <authorList>
            <person name="Kang S.-H."/>
            <person name="Pandey R.P."/>
            <person name="Lee C.-M."/>
            <person name="Sim J.-S."/>
            <person name="Jeong J.-T."/>
            <person name="Choi B.-S."/>
            <person name="Jung M."/>
            <person name="Ginzburg D."/>
            <person name="Zhao K."/>
            <person name="Won S.Y."/>
            <person name="Oh T.-J."/>
            <person name="Yu Y."/>
            <person name="Kim N.-H."/>
            <person name="Lee O.R."/>
            <person name="Lee T.-H."/>
            <person name="Bashyal P."/>
            <person name="Kim T.-S."/>
            <person name="Lee W.-H."/>
            <person name="Kawkins C."/>
            <person name="Kim C.-K."/>
            <person name="Kim J.S."/>
            <person name="Ahn B.O."/>
            <person name="Rhee S.Y."/>
            <person name="Sohng J.K."/>
        </authorList>
    </citation>
    <scope>NUCLEOTIDE SEQUENCE</scope>
    <source>
        <tissue evidence="2">Leaf</tissue>
    </source>
</reference>